<evidence type="ECO:0000256" key="4">
    <source>
        <dbReference type="ARBA" id="ARBA00023239"/>
    </source>
</evidence>
<comment type="catalytic activity">
    <reaction evidence="5">
        <text>GDP-alpha-D-mannose = GDP-4-dehydro-alpha-D-rhamnose + H2O</text>
        <dbReference type="Rhea" id="RHEA:23820"/>
        <dbReference type="ChEBI" id="CHEBI:15377"/>
        <dbReference type="ChEBI" id="CHEBI:57527"/>
        <dbReference type="ChEBI" id="CHEBI:57964"/>
        <dbReference type="EC" id="4.2.1.47"/>
    </reaction>
</comment>
<evidence type="ECO:0000313" key="7">
    <source>
        <dbReference type="EMBL" id="AKB79599.1"/>
    </source>
</evidence>
<dbReference type="Pfam" id="PF16363">
    <property type="entry name" value="GDP_Man_Dehyd"/>
    <property type="match status" value="1"/>
</dbReference>
<keyword evidence="4 5" id="KW-0456">Lyase</keyword>
<gene>
    <name evidence="5" type="primary">gmd</name>
    <name evidence="7" type="ORF">MSHOH_3116</name>
</gene>
<dbReference type="GeneID" id="24832441"/>
<accession>A0A0E3SCA9</accession>
<dbReference type="PATRIC" id="fig|1434110.4.peg.4013"/>
<dbReference type="Gene3D" id="3.40.50.720">
    <property type="entry name" value="NAD(P)-binding Rossmann-like Domain"/>
    <property type="match status" value="1"/>
</dbReference>
<dbReference type="GO" id="GO:0042351">
    <property type="term" value="P:'de novo' GDP-L-fucose biosynthetic process"/>
    <property type="evidence" value="ECO:0007669"/>
    <property type="project" value="TreeGrafter"/>
</dbReference>
<reference evidence="7 8" key="1">
    <citation type="submission" date="2014-07" db="EMBL/GenBank/DDBJ databases">
        <title>Methanogenic archaea and the global carbon cycle.</title>
        <authorList>
            <person name="Henriksen J.R."/>
            <person name="Luke J."/>
            <person name="Reinhart S."/>
            <person name="Benedict M.N."/>
            <person name="Youngblut N.D."/>
            <person name="Metcalf M.E."/>
            <person name="Whitaker R.J."/>
            <person name="Metcalf W.W."/>
        </authorList>
    </citation>
    <scope>NUCLEOTIDE SEQUENCE [LARGE SCALE GENOMIC DNA]</scope>
    <source>
        <strain evidence="7 8">HB-1</strain>
    </source>
</reference>
<evidence type="ECO:0000256" key="2">
    <source>
        <dbReference type="ARBA" id="ARBA00009263"/>
    </source>
</evidence>
<dbReference type="HAMAP" id="MF_00955">
    <property type="entry name" value="GDP_Man_dehydratase"/>
    <property type="match status" value="1"/>
</dbReference>
<dbReference type="SUPFAM" id="SSF51735">
    <property type="entry name" value="NAD(P)-binding Rossmann-fold domains"/>
    <property type="match status" value="1"/>
</dbReference>
<dbReference type="EMBL" id="CP009516">
    <property type="protein sequence ID" value="AKB79599.1"/>
    <property type="molecule type" value="Genomic_DNA"/>
</dbReference>
<organism evidence="7 8">
    <name type="scientific">Methanosarcina horonobensis HB-1 = JCM 15518</name>
    <dbReference type="NCBI Taxonomy" id="1434110"/>
    <lineage>
        <taxon>Archaea</taxon>
        <taxon>Methanobacteriati</taxon>
        <taxon>Methanobacteriota</taxon>
        <taxon>Stenosarchaea group</taxon>
        <taxon>Methanomicrobia</taxon>
        <taxon>Methanosarcinales</taxon>
        <taxon>Methanosarcinaceae</taxon>
        <taxon>Methanosarcina</taxon>
    </lineage>
</organism>
<dbReference type="Gene3D" id="3.90.25.10">
    <property type="entry name" value="UDP-galactose 4-epimerase, domain 1"/>
    <property type="match status" value="1"/>
</dbReference>
<dbReference type="InterPro" id="IPR016040">
    <property type="entry name" value="NAD(P)-bd_dom"/>
</dbReference>
<dbReference type="OrthoDB" id="4907at2157"/>
<name>A0A0E3SCA9_9EURY</name>
<feature type="domain" description="NAD(P)-binding" evidence="6">
    <location>
        <begin position="6"/>
        <end position="330"/>
    </location>
</feature>
<evidence type="ECO:0000256" key="5">
    <source>
        <dbReference type="HAMAP-Rule" id="MF_00955"/>
    </source>
</evidence>
<dbReference type="STRING" id="1434110.MSHOH_3116"/>
<dbReference type="PANTHER" id="PTHR43715">
    <property type="entry name" value="GDP-MANNOSE 4,6-DEHYDRATASE"/>
    <property type="match status" value="1"/>
</dbReference>
<evidence type="ECO:0000256" key="3">
    <source>
        <dbReference type="ARBA" id="ARBA00011989"/>
    </source>
</evidence>
<comment type="similarity">
    <text evidence="2 5">Belongs to the NAD(P)-dependent epimerase/dehydratase family. GDP-mannose 4,6-dehydratase subfamily.</text>
</comment>
<dbReference type="HOGENOM" id="CLU_007383_14_1_2"/>
<dbReference type="Proteomes" id="UP000033101">
    <property type="component" value="Chromosome"/>
</dbReference>
<dbReference type="EC" id="4.2.1.47" evidence="3 5"/>
<comment type="function">
    <text evidence="5">Catalyzes the conversion of GDP-D-mannose to GDP-4-dehydro-6-deoxy-D-mannose.</text>
</comment>
<dbReference type="AlphaFoldDB" id="A0A0E3SCA9"/>
<sequence>MTKVALITGITGQDGTYISKLLLDKGYVVHGIKRESSTRAEEKDKQQKNANLHFHFCDMTDYSKLLRIIKDVCPDEIYNLAAQSNVQVSFDRPEYTAEINALGTLRLLEAIRTLGLEKKTRFFQASTGDLFGNSLDIPQNENTPFHPRNPYAVSKLYAYWIAINYREAYNMFVCNGILFNHESPIRPEIFVTRKITRAAVRIKKGFQEKLYLGNLGAKRDWGFAGDYVEAMWLMLQHDKPDDYVIATGETHSVQEVVEFAFREVGLEIKWEGEGLEKKGRNAATGEIMVEVDPQFYRPLESSLLVGNPSKASEKLGWVPKVNFEELVKMMVKNDQELVKC</sequence>
<dbReference type="KEGG" id="mhor:MSHOH_3116"/>
<keyword evidence="5" id="KW-0521">NADP</keyword>
<dbReference type="InterPro" id="IPR036291">
    <property type="entry name" value="NAD(P)-bd_dom_sf"/>
</dbReference>
<keyword evidence="8" id="KW-1185">Reference proteome</keyword>
<dbReference type="FunFam" id="3.40.50.720:FF:000924">
    <property type="entry name" value="GDP-mannose 4,6 dehydratase"/>
    <property type="match status" value="1"/>
</dbReference>
<dbReference type="GO" id="GO:0008446">
    <property type="term" value="F:GDP-mannose 4,6-dehydratase activity"/>
    <property type="evidence" value="ECO:0007669"/>
    <property type="project" value="UniProtKB-UniRule"/>
</dbReference>
<dbReference type="RefSeq" id="WP_048141352.1">
    <property type="nucleotide sequence ID" value="NZ_CP009516.1"/>
</dbReference>
<comment type="cofactor">
    <cofactor evidence="1 5">
        <name>NADP(+)</name>
        <dbReference type="ChEBI" id="CHEBI:58349"/>
    </cofactor>
</comment>
<dbReference type="GO" id="GO:0070401">
    <property type="term" value="F:NADP+ binding"/>
    <property type="evidence" value="ECO:0007669"/>
    <property type="project" value="UniProtKB-UniRule"/>
</dbReference>
<dbReference type="NCBIfam" id="TIGR01472">
    <property type="entry name" value="gmd"/>
    <property type="match status" value="1"/>
</dbReference>
<evidence type="ECO:0000259" key="6">
    <source>
        <dbReference type="Pfam" id="PF16363"/>
    </source>
</evidence>
<evidence type="ECO:0000313" key="8">
    <source>
        <dbReference type="Proteomes" id="UP000033101"/>
    </source>
</evidence>
<evidence type="ECO:0000256" key="1">
    <source>
        <dbReference type="ARBA" id="ARBA00001937"/>
    </source>
</evidence>
<comment type="caution">
    <text evidence="5">Lacks conserved residue(s) required for the propagation of feature annotation.</text>
</comment>
<dbReference type="CDD" id="cd05260">
    <property type="entry name" value="GDP_MD_SDR_e"/>
    <property type="match status" value="1"/>
</dbReference>
<proteinExistence type="inferred from homology"/>
<dbReference type="InterPro" id="IPR006368">
    <property type="entry name" value="GDP_Man_deHydtase"/>
</dbReference>
<dbReference type="PANTHER" id="PTHR43715:SF1">
    <property type="entry name" value="GDP-MANNOSE 4,6 DEHYDRATASE"/>
    <property type="match status" value="1"/>
</dbReference>
<protein>
    <recommendedName>
        <fullName evidence="3 5">GDP-mannose 4,6-dehydratase</fullName>
        <ecNumber evidence="3 5">4.2.1.47</ecNumber>
    </recommendedName>
    <alternativeName>
        <fullName evidence="5">GDP-D-mannose dehydratase</fullName>
    </alternativeName>
</protein>